<proteinExistence type="inferred from homology"/>
<dbReference type="AlphaFoldDB" id="A0A6A3GK41"/>
<comment type="subcellular location">
    <subcellularLocation>
        <location evidence="1">Host cell</location>
    </subcellularLocation>
    <subcellularLocation>
        <location evidence="2 7">Secreted</location>
    </subcellularLocation>
</comment>
<evidence type="ECO:0000256" key="3">
    <source>
        <dbReference type="ARBA" id="ARBA00010400"/>
    </source>
</evidence>
<evidence type="ECO:0000313" key="10">
    <source>
        <dbReference type="EMBL" id="KAE8959344.1"/>
    </source>
</evidence>
<keyword evidence="6" id="KW-0843">Virulence</keyword>
<comment type="function">
    <text evidence="7">Effector that suppresses plant defense responses during pathogen infection.</text>
</comment>
<keyword evidence="4 7" id="KW-0964">Secreted</keyword>
<dbReference type="InterPro" id="IPR054463">
    <property type="entry name" value="PexRD54_WY"/>
</dbReference>
<feature type="domain" description="RxLR effector PexRD54 WY" evidence="9">
    <location>
        <begin position="197"/>
        <end position="227"/>
    </location>
</feature>
<comment type="similarity">
    <text evidence="3 7">Belongs to the RxLR effector family.</text>
</comment>
<sequence>MRLHCIAVLLSLLATFFLATVDAAPEATDARRSSPKSPSTIRSVIGNDRDVPRSRLLRSNKLQEEEERAMKLPGNSMLAKWLNPSKEAKLPSADVRQIKKWVKNKDSMDDVFKRLELNAGMEKVLSNAKLNTYAGYIDRFNKKNPTKKVSMLDMFTKTYGDDVVARALEVGANVPSTKKMASRLRKELLNSWELNGESALDVFKLLKLDEAGSKLFVTPQLNTWVTYTRMTYVRRPEEEMVSVLSATYGYDGLSRIFLAAEPRVSKMRFNALHLETAMGNMWLRQGLTPDAIFLLLKLDGGVNNFLINPNVKTLSSYIDKFNMNADQPTTLVAVFKNFYGVKTMSDMLERAKKMPGMKVRVEEWQLQLAAEKLRARRIQ</sequence>
<feature type="region of interest" description="Disordered" evidence="8">
    <location>
        <begin position="27"/>
        <end position="46"/>
    </location>
</feature>
<feature type="signal peptide" evidence="7">
    <location>
        <begin position="1"/>
        <end position="23"/>
    </location>
</feature>
<evidence type="ECO:0000256" key="8">
    <source>
        <dbReference type="SAM" id="MobiDB-lite"/>
    </source>
</evidence>
<dbReference type="Pfam" id="PF22748">
    <property type="entry name" value="PexRD54_WY"/>
    <property type="match status" value="1"/>
</dbReference>
<evidence type="ECO:0000259" key="9">
    <source>
        <dbReference type="Pfam" id="PF22748"/>
    </source>
</evidence>
<feature type="chain" id="PRO_5025581385" description="RxLR effector protein" evidence="7">
    <location>
        <begin position="24"/>
        <end position="379"/>
    </location>
</feature>
<dbReference type="InterPro" id="IPR031825">
    <property type="entry name" value="RXLR"/>
</dbReference>
<reference evidence="10 11" key="1">
    <citation type="submission" date="2018-09" db="EMBL/GenBank/DDBJ databases">
        <title>Genomic investigation of the strawberry pathogen Phytophthora fragariae indicates pathogenicity is determined by transcriptional variation in three key races.</title>
        <authorList>
            <person name="Adams T.M."/>
            <person name="Armitage A.D."/>
            <person name="Sobczyk M.K."/>
            <person name="Bates H.J."/>
            <person name="Dunwell J.M."/>
            <person name="Nellist C.F."/>
            <person name="Harrison R.J."/>
        </authorList>
    </citation>
    <scope>NUCLEOTIDE SEQUENCE [LARGE SCALE GENOMIC DNA]</scope>
    <source>
        <strain evidence="10 11">SCRP249</strain>
    </source>
</reference>
<dbReference type="Proteomes" id="UP000429607">
    <property type="component" value="Unassembled WGS sequence"/>
</dbReference>
<evidence type="ECO:0000256" key="7">
    <source>
        <dbReference type="RuleBase" id="RU367124"/>
    </source>
</evidence>
<comment type="domain">
    <text evidence="7">The RxLR-dEER motif acts to carry the protein into the host cell cytoplasm through binding to cell surface phosphatidylinositol-3-phosphate.</text>
</comment>
<evidence type="ECO:0000313" key="11">
    <source>
        <dbReference type="Proteomes" id="UP000429607"/>
    </source>
</evidence>
<evidence type="ECO:0000256" key="6">
    <source>
        <dbReference type="ARBA" id="ARBA00023026"/>
    </source>
</evidence>
<evidence type="ECO:0000256" key="1">
    <source>
        <dbReference type="ARBA" id="ARBA00004340"/>
    </source>
</evidence>
<keyword evidence="5 7" id="KW-0732">Signal</keyword>
<organism evidence="10 11">
    <name type="scientific">Phytophthora rubi</name>
    <dbReference type="NCBI Taxonomy" id="129364"/>
    <lineage>
        <taxon>Eukaryota</taxon>
        <taxon>Sar</taxon>
        <taxon>Stramenopiles</taxon>
        <taxon>Oomycota</taxon>
        <taxon>Peronosporomycetes</taxon>
        <taxon>Peronosporales</taxon>
        <taxon>Peronosporaceae</taxon>
        <taxon>Phytophthora</taxon>
    </lineage>
</organism>
<evidence type="ECO:0000256" key="5">
    <source>
        <dbReference type="ARBA" id="ARBA00022729"/>
    </source>
</evidence>
<dbReference type="Pfam" id="PF16810">
    <property type="entry name" value="RXLR"/>
    <property type="match status" value="1"/>
</dbReference>
<comment type="caution">
    <text evidence="10">The sequence shown here is derived from an EMBL/GenBank/DDBJ whole genome shotgun (WGS) entry which is preliminary data.</text>
</comment>
<gene>
    <name evidence="10" type="ORF">PR001_g30744</name>
</gene>
<accession>A0A6A3GK41</accession>
<evidence type="ECO:0000256" key="4">
    <source>
        <dbReference type="ARBA" id="ARBA00022525"/>
    </source>
</evidence>
<protein>
    <recommendedName>
        <fullName evidence="7">RxLR effector protein</fullName>
    </recommendedName>
</protein>
<name>A0A6A3GK41_9STRA</name>
<evidence type="ECO:0000256" key="2">
    <source>
        <dbReference type="ARBA" id="ARBA00004613"/>
    </source>
</evidence>
<dbReference type="EMBL" id="QXFV01007204">
    <property type="protein sequence ID" value="KAE8959344.1"/>
    <property type="molecule type" value="Genomic_DNA"/>
</dbReference>